<gene>
    <name evidence="4" type="ORF">CEUTPL_LOCUS2521</name>
</gene>
<dbReference type="SUPFAM" id="SSF47616">
    <property type="entry name" value="GST C-terminal domain-like"/>
    <property type="match status" value="1"/>
</dbReference>
<organism evidence="4 5">
    <name type="scientific">Ceutorhynchus assimilis</name>
    <name type="common">cabbage seed weevil</name>
    <dbReference type="NCBI Taxonomy" id="467358"/>
    <lineage>
        <taxon>Eukaryota</taxon>
        <taxon>Metazoa</taxon>
        <taxon>Ecdysozoa</taxon>
        <taxon>Arthropoda</taxon>
        <taxon>Hexapoda</taxon>
        <taxon>Insecta</taxon>
        <taxon>Pterygota</taxon>
        <taxon>Neoptera</taxon>
        <taxon>Endopterygota</taxon>
        <taxon>Coleoptera</taxon>
        <taxon>Polyphaga</taxon>
        <taxon>Cucujiformia</taxon>
        <taxon>Curculionidae</taxon>
        <taxon>Ceutorhynchinae</taxon>
        <taxon>Ceutorhynchus</taxon>
    </lineage>
</organism>
<feature type="domain" description="GST N-terminal" evidence="2">
    <location>
        <begin position="51"/>
        <end position="132"/>
    </location>
</feature>
<sequence length="273" mass="31134">MPSCWKVGEQSNIGRCRIKRHKRSKKPCRILPTTNFLHSFYLDSRFKLEKMSPKLYGSDMNEGVRAVLLTARALNVEVLVVDVNIFSKDNVEKELVKINPDYTIPTLVDEDFISWDTHAILSHLVDKYSSSDALYPKESKDQVAQKLMFESDTLRPRVDSIIQATVVENEKEIPTEKISAITEAYKQLNNFLENKNYLTGDSLTIADLCCVATVSTATVITPISTEKYPNLSQWYRTCKNLDYYEEANGVGLNKLDALVEQKLGRPRIKELCE</sequence>
<dbReference type="Pfam" id="PF02798">
    <property type="entry name" value="GST_N"/>
    <property type="match status" value="1"/>
</dbReference>
<accession>A0A9N9MCY6</accession>
<dbReference type="AlphaFoldDB" id="A0A9N9MCY6"/>
<dbReference type="CDD" id="cd03177">
    <property type="entry name" value="GST_C_Delta_Epsilon"/>
    <property type="match status" value="1"/>
</dbReference>
<evidence type="ECO:0008006" key="6">
    <source>
        <dbReference type="Google" id="ProtNLM"/>
    </source>
</evidence>
<proteinExistence type="inferred from homology"/>
<dbReference type="InterPro" id="IPR036249">
    <property type="entry name" value="Thioredoxin-like_sf"/>
</dbReference>
<dbReference type="SFLD" id="SFLDS00019">
    <property type="entry name" value="Glutathione_Transferase_(cytos"/>
    <property type="match status" value="1"/>
</dbReference>
<dbReference type="PROSITE" id="PS50405">
    <property type="entry name" value="GST_CTER"/>
    <property type="match status" value="1"/>
</dbReference>
<evidence type="ECO:0000256" key="1">
    <source>
        <dbReference type="RuleBase" id="RU003494"/>
    </source>
</evidence>
<evidence type="ECO:0000259" key="3">
    <source>
        <dbReference type="PROSITE" id="PS50405"/>
    </source>
</evidence>
<feature type="domain" description="GST C-terminal" evidence="3">
    <location>
        <begin position="136"/>
        <end position="265"/>
    </location>
</feature>
<dbReference type="EMBL" id="OU892286">
    <property type="protein sequence ID" value="CAG9761828.1"/>
    <property type="molecule type" value="Genomic_DNA"/>
</dbReference>
<dbReference type="SFLD" id="SFLDG00358">
    <property type="entry name" value="Main_(cytGST)"/>
    <property type="match status" value="1"/>
</dbReference>
<dbReference type="InterPro" id="IPR004045">
    <property type="entry name" value="Glutathione_S-Trfase_N"/>
</dbReference>
<dbReference type="Pfam" id="PF00043">
    <property type="entry name" value="GST_C"/>
    <property type="match status" value="1"/>
</dbReference>
<dbReference type="FunFam" id="1.20.1050.10:FF:000007">
    <property type="entry name" value="Glutathione S-transferase 1-1"/>
    <property type="match status" value="1"/>
</dbReference>
<dbReference type="Proteomes" id="UP001152799">
    <property type="component" value="Chromosome 10"/>
</dbReference>
<dbReference type="Gene3D" id="3.40.30.10">
    <property type="entry name" value="Glutaredoxin"/>
    <property type="match status" value="1"/>
</dbReference>
<dbReference type="Gene3D" id="1.20.1050.10">
    <property type="match status" value="1"/>
</dbReference>
<dbReference type="InterPro" id="IPR004046">
    <property type="entry name" value="GST_C"/>
</dbReference>
<dbReference type="GO" id="GO:0006749">
    <property type="term" value="P:glutathione metabolic process"/>
    <property type="evidence" value="ECO:0007669"/>
    <property type="project" value="TreeGrafter"/>
</dbReference>
<evidence type="ECO:0000313" key="4">
    <source>
        <dbReference type="EMBL" id="CAG9761828.1"/>
    </source>
</evidence>
<dbReference type="PANTHER" id="PTHR43969:SF8">
    <property type="entry name" value="GLUTATHIONE S TRANSFERASE E13, ISOFORM A-RELATED"/>
    <property type="match status" value="1"/>
</dbReference>
<dbReference type="GO" id="GO:0004364">
    <property type="term" value="F:glutathione transferase activity"/>
    <property type="evidence" value="ECO:0007669"/>
    <property type="project" value="TreeGrafter"/>
</dbReference>
<dbReference type="InterPro" id="IPR010987">
    <property type="entry name" value="Glutathione-S-Trfase_C-like"/>
</dbReference>
<dbReference type="OrthoDB" id="2309723at2759"/>
<dbReference type="SUPFAM" id="SSF52833">
    <property type="entry name" value="Thioredoxin-like"/>
    <property type="match status" value="1"/>
</dbReference>
<evidence type="ECO:0000259" key="2">
    <source>
        <dbReference type="PROSITE" id="PS50404"/>
    </source>
</evidence>
<dbReference type="InterPro" id="IPR036282">
    <property type="entry name" value="Glutathione-S-Trfase_C_sf"/>
</dbReference>
<reference evidence="4" key="1">
    <citation type="submission" date="2022-01" db="EMBL/GenBank/DDBJ databases">
        <authorList>
            <person name="King R."/>
        </authorList>
    </citation>
    <scope>NUCLEOTIDE SEQUENCE</scope>
</reference>
<comment type="similarity">
    <text evidence="1">Belongs to the GST superfamily.</text>
</comment>
<dbReference type="PROSITE" id="PS50404">
    <property type="entry name" value="GST_NTER"/>
    <property type="match status" value="1"/>
</dbReference>
<dbReference type="PANTHER" id="PTHR43969">
    <property type="entry name" value="GLUTATHIONE S TRANSFERASE D10, ISOFORM A-RELATED"/>
    <property type="match status" value="1"/>
</dbReference>
<evidence type="ECO:0000313" key="5">
    <source>
        <dbReference type="Proteomes" id="UP001152799"/>
    </source>
</evidence>
<protein>
    <recommendedName>
        <fullName evidence="6">Glutathione S-transferase</fullName>
    </recommendedName>
</protein>
<keyword evidence="5" id="KW-1185">Reference proteome</keyword>
<name>A0A9N9MCY6_9CUCU</name>
<dbReference type="InterPro" id="IPR040079">
    <property type="entry name" value="Glutathione_S-Trfase"/>
</dbReference>